<reference evidence="4 6" key="2">
    <citation type="submission" date="2023-01" db="EMBL/GenBank/DDBJ databases">
        <title>Trichodesmium-associated heterotrophic epibiont bacteria.</title>
        <authorList>
            <person name="Cleveland C.S."/>
            <person name="Webb E.A."/>
        </authorList>
    </citation>
    <scope>NUCLEOTIDE SEQUENCE [LARGE SCALE GENOMIC DNA]</scope>
    <source>
        <strain evidence="4 6">USCH2</strain>
    </source>
</reference>
<dbReference type="Proteomes" id="UP001377972">
    <property type="component" value="Unassembled WGS sequence"/>
</dbReference>
<protein>
    <submittedName>
        <fullName evidence="3">2Fe-2S ferredoxin-like protein</fullName>
    </submittedName>
    <submittedName>
        <fullName evidence="4">Class I ribonucleotide reductase maintenance protein YfaE</fullName>
    </submittedName>
</protein>
<evidence type="ECO:0000259" key="2">
    <source>
        <dbReference type="Pfam" id="PF00111"/>
    </source>
</evidence>
<dbReference type="NCBIfam" id="NF007985">
    <property type="entry name" value="PRK10713.1"/>
    <property type="match status" value="1"/>
</dbReference>
<dbReference type="Pfam" id="PF00111">
    <property type="entry name" value="Fer2"/>
    <property type="match status" value="1"/>
</dbReference>
<dbReference type="Proteomes" id="UP000264605">
    <property type="component" value="Plasmid unnamed2"/>
</dbReference>
<organism evidence="3 5">
    <name type="scientific">Pseudoalteromonas lipolytica</name>
    <dbReference type="NCBI Taxonomy" id="570156"/>
    <lineage>
        <taxon>Bacteria</taxon>
        <taxon>Pseudomonadati</taxon>
        <taxon>Pseudomonadota</taxon>
        <taxon>Gammaproteobacteria</taxon>
        <taxon>Alteromonadales</taxon>
        <taxon>Pseudoalteromonadaceae</taxon>
        <taxon>Pseudoalteromonas</taxon>
    </lineage>
</organism>
<keyword evidence="6" id="KW-1185">Reference proteome</keyword>
<proteinExistence type="predicted"/>
<feature type="domain" description="2Fe-2S ferredoxin-type" evidence="2">
    <location>
        <begin position="10"/>
        <end position="71"/>
    </location>
</feature>
<dbReference type="GO" id="GO:0051537">
    <property type="term" value="F:2 iron, 2 sulfur cluster binding"/>
    <property type="evidence" value="ECO:0007669"/>
    <property type="project" value="InterPro"/>
</dbReference>
<geneLocation type="plasmid" evidence="3 5">
    <name>unnamed2</name>
</geneLocation>
<evidence type="ECO:0000313" key="5">
    <source>
        <dbReference type="Proteomes" id="UP000264605"/>
    </source>
</evidence>
<evidence type="ECO:0000256" key="1">
    <source>
        <dbReference type="ARBA" id="ARBA00023075"/>
    </source>
</evidence>
<evidence type="ECO:0000313" key="4">
    <source>
        <dbReference type="EMBL" id="MEJ6498029.1"/>
    </source>
</evidence>
<sequence>MISVSGQVYNDTNGTLLQTLELNSVAPTSNCKSGFCGACRIKLLKGNVEYIDEPIGFTNEGEILPCVCKPKGDIEVEVTF</sequence>
<dbReference type="SUPFAM" id="SSF54292">
    <property type="entry name" value="2Fe-2S ferredoxin-like"/>
    <property type="match status" value="1"/>
</dbReference>
<dbReference type="InterPro" id="IPR006058">
    <property type="entry name" value="2Fe2S_fd_BS"/>
</dbReference>
<keyword evidence="3" id="KW-0614">Plasmid</keyword>
<keyword evidence="1" id="KW-0830">Ubiquinone</keyword>
<dbReference type="InterPro" id="IPR012675">
    <property type="entry name" value="Beta-grasp_dom_sf"/>
</dbReference>
<evidence type="ECO:0000313" key="3">
    <source>
        <dbReference type="EMBL" id="AXV67757.1"/>
    </source>
</evidence>
<evidence type="ECO:0000313" key="6">
    <source>
        <dbReference type="Proteomes" id="UP001377972"/>
    </source>
</evidence>
<dbReference type="Gene3D" id="3.10.20.30">
    <property type="match status" value="1"/>
</dbReference>
<dbReference type="AlphaFoldDB" id="A0AAD0S445"/>
<gene>
    <name evidence="4" type="primary">yfaE</name>
    <name evidence="3" type="ORF">D0907_20735</name>
    <name evidence="4" type="ORF">PQI24_18455</name>
</gene>
<name>A0AAD0S445_9GAMM</name>
<dbReference type="CDD" id="cd00207">
    <property type="entry name" value="fer2"/>
    <property type="match status" value="1"/>
</dbReference>
<dbReference type="InterPro" id="IPR036010">
    <property type="entry name" value="2Fe-2S_ferredoxin-like_sf"/>
</dbReference>
<dbReference type="InterPro" id="IPR001041">
    <property type="entry name" value="2Fe-2S_ferredoxin-type"/>
</dbReference>
<accession>A0AAD0S445</accession>
<dbReference type="EMBL" id="CP032092">
    <property type="protein sequence ID" value="AXV67757.1"/>
    <property type="molecule type" value="Genomic_DNA"/>
</dbReference>
<dbReference type="PROSITE" id="PS00197">
    <property type="entry name" value="2FE2S_FER_1"/>
    <property type="match status" value="1"/>
</dbReference>
<dbReference type="KEGG" id="pdj:D0907_20735"/>
<dbReference type="RefSeq" id="WP_036973826.1">
    <property type="nucleotide sequence ID" value="NZ_CP032092.1"/>
</dbReference>
<reference evidence="3 5" key="1">
    <citation type="submission" date="2018-08" db="EMBL/GenBank/DDBJ databases">
        <title>Draft genome sequence of Pseudoalteromonas donghaensis HJ51.</title>
        <authorList>
            <person name="Oh J."/>
            <person name="Roh D."/>
        </authorList>
    </citation>
    <scope>NUCLEOTIDE SEQUENCE [LARGE SCALE GENOMIC DNA]</scope>
    <source>
        <strain evidence="3 5">HJ51</strain>
        <plasmid evidence="3 5">unnamed2</plasmid>
    </source>
</reference>
<dbReference type="GeneID" id="99507903"/>
<dbReference type="EMBL" id="JAQPZS010000022">
    <property type="protein sequence ID" value="MEJ6498029.1"/>
    <property type="molecule type" value="Genomic_DNA"/>
</dbReference>